<feature type="transmembrane region" description="Helical" evidence="1">
    <location>
        <begin position="30"/>
        <end position="48"/>
    </location>
</feature>
<evidence type="ECO:0000313" key="2">
    <source>
        <dbReference type="EMBL" id="GMQ30952.1"/>
    </source>
</evidence>
<reference evidence="2 3" key="1">
    <citation type="submission" date="2023-08" db="EMBL/GenBank/DDBJ databases">
        <title>Draft genome sequence of Algoriphagus confluentis.</title>
        <authorList>
            <person name="Takatani N."/>
            <person name="Hosokawa M."/>
            <person name="Sawabe T."/>
        </authorList>
    </citation>
    <scope>NUCLEOTIDE SEQUENCE [LARGE SCALE GENOMIC DNA]</scope>
    <source>
        <strain evidence="2 3">NBRC 111222</strain>
    </source>
</reference>
<keyword evidence="1" id="KW-0812">Transmembrane</keyword>
<feature type="transmembrane region" description="Helical" evidence="1">
    <location>
        <begin position="98"/>
        <end position="115"/>
    </location>
</feature>
<keyword evidence="1" id="KW-1133">Transmembrane helix</keyword>
<dbReference type="RefSeq" id="WP_338225655.1">
    <property type="nucleotide sequence ID" value="NZ_BTPD01000013.1"/>
</dbReference>
<feature type="transmembrane region" description="Helical" evidence="1">
    <location>
        <begin position="149"/>
        <end position="170"/>
    </location>
</feature>
<name>A0ABQ6PW26_9BACT</name>
<keyword evidence="1" id="KW-0472">Membrane</keyword>
<keyword evidence="3" id="KW-1185">Reference proteome</keyword>
<feature type="transmembrane region" description="Helical" evidence="1">
    <location>
        <begin position="122"/>
        <end position="143"/>
    </location>
</feature>
<sequence length="180" mass="19828">MKYFLYAGILGFSFWLVSEVMEIIEGYTPTVYYLTAGYHFLAGIGIWGLHKAQSPGKNPLSQLGALLALIAYLGLTFFPIQVMNSGMSISEFLEAKPLYKVPGAVWFVGMILFGISVRNTRFFPSWTPLVFILGTLLFTAGPLLGLPTLLVNCTNSLFAITVIYMCLFGLKQKMSASSLL</sequence>
<protein>
    <submittedName>
        <fullName evidence="2">Uncharacterized protein</fullName>
    </submittedName>
</protein>
<evidence type="ECO:0000256" key="1">
    <source>
        <dbReference type="SAM" id="Phobius"/>
    </source>
</evidence>
<organism evidence="2 3">
    <name type="scientific">Algoriphagus confluentis</name>
    <dbReference type="NCBI Taxonomy" id="1697556"/>
    <lineage>
        <taxon>Bacteria</taxon>
        <taxon>Pseudomonadati</taxon>
        <taxon>Bacteroidota</taxon>
        <taxon>Cytophagia</taxon>
        <taxon>Cytophagales</taxon>
        <taxon>Cyclobacteriaceae</taxon>
        <taxon>Algoriphagus</taxon>
    </lineage>
</organism>
<proteinExistence type="predicted"/>
<feature type="transmembrane region" description="Helical" evidence="1">
    <location>
        <begin position="60"/>
        <end position="78"/>
    </location>
</feature>
<gene>
    <name evidence="2" type="ORF">Aconfl_35950</name>
</gene>
<accession>A0ABQ6PW26</accession>
<evidence type="ECO:0000313" key="3">
    <source>
        <dbReference type="Proteomes" id="UP001338309"/>
    </source>
</evidence>
<dbReference type="EMBL" id="BTPD01000013">
    <property type="protein sequence ID" value="GMQ30952.1"/>
    <property type="molecule type" value="Genomic_DNA"/>
</dbReference>
<dbReference type="Proteomes" id="UP001338309">
    <property type="component" value="Unassembled WGS sequence"/>
</dbReference>
<comment type="caution">
    <text evidence="2">The sequence shown here is derived from an EMBL/GenBank/DDBJ whole genome shotgun (WGS) entry which is preliminary data.</text>
</comment>